<dbReference type="Pfam" id="PF14322">
    <property type="entry name" value="SusD-like_3"/>
    <property type="match status" value="1"/>
</dbReference>
<evidence type="ECO:0000256" key="5">
    <source>
        <dbReference type="ARBA" id="ARBA00023237"/>
    </source>
</evidence>
<dbReference type="EMBL" id="FQUQ01000003">
    <property type="protein sequence ID" value="SHF67488.1"/>
    <property type="molecule type" value="Genomic_DNA"/>
</dbReference>
<evidence type="ECO:0000259" key="7">
    <source>
        <dbReference type="Pfam" id="PF14322"/>
    </source>
</evidence>
<dbReference type="GO" id="GO:0009279">
    <property type="term" value="C:cell outer membrane"/>
    <property type="evidence" value="ECO:0007669"/>
    <property type="project" value="UniProtKB-SubCell"/>
</dbReference>
<dbReference type="Proteomes" id="UP000184287">
    <property type="component" value="Unassembled WGS sequence"/>
</dbReference>
<sequence length="478" mass="54043">MKKEFYKYILLAIVLFSLGSCSKWLDVKPEDKFVEDQLYSSPQGFADALNGFYINNGSASLYGGTLTMTTIDVLAQLYNVGSTHKEYTMSVYNYEEKTSKSKIDEIWTNLYANIANVNKFLESLNTYGQVLDAKTLDQYKGEAIGLRAFYYFDLMRMFSKPYTTADSLTVVLPYYDKVGYDISEFKPANFVMQKVLSDLSNAESLLLNSDPVLTQARVSKPSLSYGRDGRTYRMNYYAVKALQARVNLWKGDKTTALTIAKSLIVQQDKFPWTTLADLNVPAVSNKVFATEMIFGAESPRMQDQFLNVFSPTLFDDKILAPNSTGTFINNTVFENLPNDYRSQFIWKVAGKPYPTFFKYQVGGNISYNFNNTVPLIKMSEMYLIAAESDPDNAAGIGYLNTLRTKRNIAALPLTLSATELNTNIMKEYRREFYGEGQLFYYYKRTKAASLIAGATNTSMNINASSYVFPVPLSETTPR</sequence>
<organism evidence="8 9">
    <name type="scientific">Pedobacter caeni</name>
    <dbReference type="NCBI Taxonomy" id="288992"/>
    <lineage>
        <taxon>Bacteria</taxon>
        <taxon>Pseudomonadati</taxon>
        <taxon>Bacteroidota</taxon>
        <taxon>Sphingobacteriia</taxon>
        <taxon>Sphingobacteriales</taxon>
        <taxon>Sphingobacteriaceae</taxon>
        <taxon>Pedobacter</taxon>
    </lineage>
</organism>
<accession>A0A1M5DKD7</accession>
<dbReference type="Gene3D" id="1.25.40.390">
    <property type="match status" value="1"/>
</dbReference>
<name>A0A1M5DKD7_9SPHI</name>
<dbReference type="PROSITE" id="PS51257">
    <property type="entry name" value="PROKAR_LIPOPROTEIN"/>
    <property type="match status" value="1"/>
</dbReference>
<evidence type="ECO:0000256" key="3">
    <source>
        <dbReference type="ARBA" id="ARBA00022729"/>
    </source>
</evidence>
<comment type="subcellular location">
    <subcellularLocation>
        <location evidence="1">Cell outer membrane</location>
    </subcellularLocation>
</comment>
<reference evidence="9" key="1">
    <citation type="submission" date="2016-11" db="EMBL/GenBank/DDBJ databases">
        <authorList>
            <person name="Varghese N."/>
            <person name="Submissions S."/>
        </authorList>
    </citation>
    <scope>NUCLEOTIDE SEQUENCE [LARGE SCALE GENOMIC DNA]</scope>
    <source>
        <strain evidence="9">DSM 16990</strain>
    </source>
</reference>
<keyword evidence="4" id="KW-0472">Membrane</keyword>
<feature type="domain" description="RagB/SusD" evidence="6">
    <location>
        <begin position="327"/>
        <end position="449"/>
    </location>
</feature>
<feature type="domain" description="SusD-like N-terminal" evidence="7">
    <location>
        <begin position="23"/>
        <end position="210"/>
    </location>
</feature>
<dbReference type="InterPro" id="IPR033985">
    <property type="entry name" value="SusD-like_N"/>
</dbReference>
<keyword evidence="5" id="KW-0998">Cell outer membrane</keyword>
<dbReference type="AlphaFoldDB" id="A0A1M5DKD7"/>
<gene>
    <name evidence="8" type="ORF">SAMN04488522_103277</name>
</gene>
<comment type="similarity">
    <text evidence="2">Belongs to the SusD family.</text>
</comment>
<dbReference type="STRING" id="288992.SAMN04488522_103277"/>
<keyword evidence="9" id="KW-1185">Reference proteome</keyword>
<dbReference type="OrthoDB" id="1097962at2"/>
<evidence type="ECO:0000256" key="4">
    <source>
        <dbReference type="ARBA" id="ARBA00023136"/>
    </source>
</evidence>
<dbReference type="InterPro" id="IPR012944">
    <property type="entry name" value="SusD_RagB_dom"/>
</dbReference>
<proteinExistence type="inferred from homology"/>
<protein>
    <submittedName>
        <fullName evidence="8">SusD family protein</fullName>
    </submittedName>
</protein>
<evidence type="ECO:0000259" key="6">
    <source>
        <dbReference type="Pfam" id="PF07980"/>
    </source>
</evidence>
<evidence type="ECO:0000313" key="8">
    <source>
        <dbReference type="EMBL" id="SHF67488.1"/>
    </source>
</evidence>
<keyword evidence="3" id="KW-0732">Signal</keyword>
<dbReference type="Pfam" id="PF07980">
    <property type="entry name" value="SusD_RagB"/>
    <property type="match status" value="1"/>
</dbReference>
<dbReference type="RefSeq" id="WP_073232093.1">
    <property type="nucleotide sequence ID" value="NZ_FQUQ01000003.1"/>
</dbReference>
<dbReference type="InterPro" id="IPR011990">
    <property type="entry name" value="TPR-like_helical_dom_sf"/>
</dbReference>
<evidence type="ECO:0000256" key="2">
    <source>
        <dbReference type="ARBA" id="ARBA00006275"/>
    </source>
</evidence>
<dbReference type="SUPFAM" id="SSF48452">
    <property type="entry name" value="TPR-like"/>
    <property type="match status" value="1"/>
</dbReference>
<evidence type="ECO:0000256" key="1">
    <source>
        <dbReference type="ARBA" id="ARBA00004442"/>
    </source>
</evidence>
<evidence type="ECO:0000313" key="9">
    <source>
        <dbReference type="Proteomes" id="UP000184287"/>
    </source>
</evidence>